<keyword evidence="2" id="KW-1185">Reference proteome</keyword>
<name>A0A9P8WJL6_9HYPO</name>
<dbReference type="Proteomes" id="UP000777438">
    <property type="component" value="Unassembled WGS sequence"/>
</dbReference>
<reference evidence="1 2" key="1">
    <citation type="journal article" date="2021" name="Nat. Commun.">
        <title>Genetic determinants of endophytism in the Arabidopsis root mycobiome.</title>
        <authorList>
            <person name="Mesny F."/>
            <person name="Miyauchi S."/>
            <person name="Thiergart T."/>
            <person name="Pickel B."/>
            <person name="Atanasova L."/>
            <person name="Karlsson M."/>
            <person name="Huettel B."/>
            <person name="Barry K.W."/>
            <person name="Haridas S."/>
            <person name="Chen C."/>
            <person name="Bauer D."/>
            <person name="Andreopoulos W."/>
            <person name="Pangilinan J."/>
            <person name="LaButti K."/>
            <person name="Riley R."/>
            <person name="Lipzen A."/>
            <person name="Clum A."/>
            <person name="Drula E."/>
            <person name="Henrissat B."/>
            <person name="Kohler A."/>
            <person name="Grigoriev I.V."/>
            <person name="Martin F.M."/>
            <person name="Hacquard S."/>
        </authorList>
    </citation>
    <scope>NUCLEOTIDE SEQUENCE [LARGE SCALE GENOMIC DNA]</scope>
    <source>
        <strain evidence="1 2">MPI-CAGE-CH-0241</strain>
    </source>
</reference>
<dbReference type="EMBL" id="JAGPYM010000001">
    <property type="protein sequence ID" value="KAH6899693.1"/>
    <property type="molecule type" value="Genomic_DNA"/>
</dbReference>
<accession>A0A9P8WJL6</accession>
<sequence length="138" mass="15678">MVDLSIVSLIPMTWLQQISLCLLETVLSVFSQGSRWLRMWRFVAHVFRVCTQSHPSDGWACEISMRECSTGRMRIPRNYAHQLSGVSVRFPLPLLSPPLSKVSEAQRENGARPAPFRCLCRALALVSNGPRAYKCRPY</sequence>
<protein>
    <submittedName>
        <fullName evidence="1">Uncharacterized protein</fullName>
    </submittedName>
</protein>
<proteinExistence type="predicted"/>
<evidence type="ECO:0000313" key="1">
    <source>
        <dbReference type="EMBL" id="KAH6899693.1"/>
    </source>
</evidence>
<evidence type="ECO:0000313" key="2">
    <source>
        <dbReference type="Proteomes" id="UP000777438"/>
    </source>
</evidence>
<gene>
    <name evidence="1" type="ORF">B0T10DRAFT_2824</name>
</gene>
<dbReference type="AlphaFoldDB" id="A0A9P8WJL6"/>
<organism evidence="1 2">
    <name type="scientific">Thelonectria olida</name>
    <dbReference type="NCBI Taxonomy" id="1576542"/>
    <lineage>
        <taxon>Eukaryota</taxon>
        <taxon>Fungi</taxon>
        <taxon>Dikarya</taxon>
        <taxon>Ascomycota</taxon>
        <taxon>Pezizomycotina</taxon>
        <taxon>Sordariomycetes</taxon>
        <taxon>Hypocreomycetidae</taxon>
        <taxon>Hypocreales</taxon>
        <taxon>Nectriaceae</taxon>
        <taxon>Thelonectria</taxon>
    </lineage>
</organism>
<comment type="caution">
    <text evidence="1">The sequence shown here is derived from an EMBL/GenBank/DDBJ whole genome shotgun (WGS) entry which is preliminary data.</text>
</comment>